<sequence length="262" mass="29437">MLSSIQTLDIGYNRLTGKLPRSLQNCSSLQFLSVDNNRIKDTFPFWLKALPDLQILTLRSNEFYGPISPPHQGPLGFPELRIFEISNNKFTGSLPPNLQYKGLHMEQGNVLTSYATIDFSGNRLEGQIPESIGLLKALIRTQPVEQRLHRPYSSVFANLSKLESLDLSSNNSLGLFLMDSGASRFWRLCGLPLKKLAFSTNAPQQQPEQEKEEEEEQVLSWKAVAIGYGLGVLFGLSIAQVIASYKPEWLSKIIGPTKRRNR</sequence>
<comment type="caution">
    <text evidence="12">The sequence shown here is derived from an EMBL/GenBank/DDBJ whole genome shotgun (WGS) entry which is preliminary data.</text>
</comment>
<dbReference type="Pfam" id="PF00560">
    <property type="entry name" value="LRR_1"/>
    <property type="match status" value="4"/>
</dbReference>
<organism evidence="12 13">
    <name type="scientific">Microthlaspi erraticum</name>
    <dbReference type="NCBI Taxonomy" id="1685480"/>
    <lineage>
        <taxon>Eukaryota</taxon>
        <taxon>Viridiplantae</taxon>
        <taxon>Streptophyta</taxon>
        <taxon>Embryophyta</taxon>
        <taxon>Tracheophyta</taxon>
        <taxon>Spermatophyta</taxon>
        <taxon>Magnoliopsida</taxon>
        <taxon>eudicotyledons</taxon>
        <taxon>Gunneridae</taxon>
        <taxon>Pentapetalae</taxon>
        <taxon>rosids</taxon>
        <taxon>malvids</taxon>
        <taxon>Brassicales</taxon>
        <taxon>Brassicaceae</taxon>
        <taxon>Coluteocarpeae</taxon>
        <taxon>Microthlaspi</taxon>
    </lineage>
</organism>
<dbReference type="Gene3D" id="3.80.10.10">
    <property type="entry name" value="Ribonuclease Inhibitor"/>
    <property type="match status" value="1"/>
</dbReference>
<dbReference type="PANTHER" id="PTHR27004:SF460">
    <property type="entry name" value="RECEPTOR-LIKE PROTEIN 33"/>
    <property type="match status" value="1"/>
</dbReference>
<feature type="transmembrane region" description="Helical" evidence="11">
    <location>
        <begin position="219"/>
        <end position="243"/>
    </location>
</feature>
<protein>
    <recommendedName>
        <fullName evidence="14">Leucine-rich repeat-containing N-terminal plant-type domain-containing protein</fullName>
    </recommendedName>
</protein>
<evidence type="ECO:0000313" key="13">
    <source>
        <dbReference type="Proteomes" id="UP000467841"/>
    </source>
</evidence>
<keyword evidence="9" id="KW-0675">Receptor</keyword>
<keyword evidence="7 11" id="KW-1133">Transmembrane helix</keyword>
<dbReference type="Proteomes" id="UP000467841">
    <property type="component" value="Unassembled WGS sequence"/>
</dbReference>
<evidence type="ECO:0000256" key="3">
    <source>
        <dbReference type="ARBA" id="ARBA00022475"/>
    </source>
</evidence>
<evidence type="ECO:0000256" key="5">
    <source>
        <dbReference type="ARBA" id="ARBA00022692"/>
    </source>
</evidence>
<keyword evidence="13" id="KW-1185">Reference proteome</keyword>
<dbReference type="InterPro" id="IPR001611">
    <property type="entry name" value="Leu-rich_rpt"/>
</dbReference>
<keyword evidence="8 11" id="KW-0472">Membrane</keyword>
<keyword evidence="3" id="KW-1003">Cell membrane</keyword>
<evidence type="ECO:0000256" key="7">
    <source>
        <dbReference type="ARBA" id="ARBA00022989"/>
    </source>
</evidence>
<accession>A0A6D2K5N2</accession>
<dbReference type="InterPro" id="IPR032675">
    <property type="entry name" value="LRR_dom_sf"/>
</dbReference>
<comment type="subcellular location">
    <subcellularLocation>
        <location evidence="1">Cell membrane</location>
        <topology evidence="1">Single-pass type I membrane protein</topology>
    </subcellularLocation>
</comment>
<dbReference type="PANTHER" id="PTHR27004">
    <property type="entry name" value="RECEPTOR-LIKE PROTEIN 12 ISOFORM X1"/>
    <property type="match status" value="1"/>
</dbReference>
<dbReference type="GO" id="GO:0005886">
    <property type="term" value="C:plasma membrane"/>
    <property type="evidence" value="ECO:0007669"/>
    <property type="project" value="UniProtKB-SubCell"/>
</dbReference>
<evidence type="ECO:0000256" key="9">
    <source>
        <dbReference type="ARBA" id="ARBA00023170"/>
    </source>
</evidence>
<keyword evidence="4" id="KW-0433">Leucine-rich repeat</keyword>
<dbReference type="OrthoDB" id="1394818at2759"/>
<evidence type="ECO:0000256" key="8">
    <source>
        <dbReference type="ARBA" id="ARBA00023136"/>
    </source>
</evidence>
<evidence type="ECO:0000256" key="10">
    <source>
        <dbReference type="ARBA" id="ARBA00023180"/>
    </source>
</evidence>
<reference evidence="12" key="1">
    <citation type="submission" date="2020-01" db="EMBL/GenBank/DDBJ databases">
        <authorList>
            <person name="Mishra B."/>
        </authorList>
    </citation>
    <scope>NUCLEOTIDE SEQUENCE [LARGE SCALE GENOMIC DNA]</scope>
</reference>
<dbReference type="EMBL" id="CACVBM020001418">
    <property type="protein sequence ID" value="CAA7049519.1"/>
    <property type="molecule type" value="Genomic_DNA"/>
</dbReference>
<keyword evidence="10" id="KW-0325">Glycoprotein</keyword>
<name>A0A6D2K5N2_9BRAS</name>
<evidence type="ECO:0000256" key="1">
    <source>
        <dbReference type="ARBA" id="ARBA00004251"/>
    </source>
</evidence>
<dbReference type="AlphaFoldDB" id="A0A6D2K5N2"/>
<evidence type="ECO:0000256" key="2">
    <source>
        <dbReference type="ARBA" id="ARBA00009592"/>
    </source>
</evidence>
<evidence type="ECO:0000313" key="12">
    <source>
        <dbReference type="EMBL" id="CAA7049519.1"/>
    </source>
</evidence>
<evidence type="ECO:0000256" key="11">
    <source>
        <dbReference type="SAM" id="Phobius"/>
    </source>
</evidence>
<gene>
    <name evidence="12" type="ORF">MERR_LOCUS36754</name>
</gene>
<evidence type="ECO:0008006" key="14">
    <source>
        <dbReference type="Google" id="ProtNLM"/>
    </source>
</evidence>
<evidence type="ECO:0000256" key="4">
    <source>
        <dbReference type="ARBA" id="ARBA00022614"/>
    </source>
</evidence>
<proteinExistence type="inferred from homology"/>
<keyword evidence="5 11" id="KW-0812">Transmembrane</keyword>
<comment type="similarity">
    <text evidence="2">Belongs to the RLP family.</text>
</comment>
<evidence type="ECO:0000256" key="6">
    <source>
        <dbReference type="ARBA" id="ARBA00022737"/>
    </source>
</evidence>
<keyword evidence="6" id="KW-0677">Repeat</keyword>
<dbReference type="SUPFAM" id="SSF52058">
    <property type="entry name" value="L domain-like"/>
    <property type="match status" value="1"/>
</dbReference>